<feature type="signal peptide" evidence="1">
    <location>
        <begin position="1"/>
        <end position="20"/>
    </location>
</feature>
<keyword evidence="1" id="KW-0732">Signal</keyword>
<organism evidence="2 3">
    <name type="scientific">Marinomonas arenicola</name>
    <dbReference type="NCBI Taxonomy" id="569601"/>
    <lineage>
        <taxon>Bacteria</taxon>
        <taxon>Pseudomonadati</taxon>
        <taxon>Pseudomonadota</taxon>
        <taxon>Gammaproteobacteria</taxon>
        <taxon>Oceanospirillales</taxon>
        <taxon>Oceanospirillaceae</taxon>
        <taxon>Marinomonas</taxon>
    </lineage>
</organism>
<evidence type="ECO:0000313" key="2">
    <source>
        <dbReference type="EMBL" id="MEL0611760.1"/>
    </source>
</evidence>
<dbReference type="EMBL" id="JBAKAR010000001">
    <property type="protein sequence ID" value="MEL0611760.1"/>
    <property type="molecule type" value="Genomic_DNA"/>
</dbReference>
<evidence type="ECO:0000256" key="1">
    <source>
        <dbReference type="SAM" id="SignalP"/>
    </source>
</evidence>
<name>A0ABU9G203_9GAMM</name>
<dbReference type="PROSITE" id="PS51257">
    <property type="entry name" value="PROKAR_LIPOPROTEIN"/>
    <property type="match status" value="1"/>
</dbReference>
<accession>A0ABU9G203</accession>
<dbReference type="Proteomes" id="UP001379949">
    <property type="component" value="Unassembled WGS sequence"/>
</dbReference>
<dbReference type="RefSeq" id="WP_133001656.1">
    <property type="nucleotide sequence ID" value="NZ_BAAAFB010000003.1"/>
</dbReference>
<comment type="caution">
    <text evidence="2">The sequence shown here is derived from an EMBL/GenBank/DDBJ whole genome shotgun (WGS) entry which is preliminary data.</text>
</comment>
<feature type="chain" id="PRO_5045294452" description="Lipoprotein" evidence="1">
    <location>
        <begin position="21"/>
        <end position="66"/>
    </location>
</feature>
<reference evidence="2 3" key="1">
    <citation type="submission" date="2024-02" db="EMBL/GenBank/DDBJ databases">
        <title>Bacteria isolated from the canopy kelp, Nereocystis luetkeana.</title>
        <authorList>
            <person name="Pfister C.A."/>
            <person name="Younker I.T."/>
            <person name="Light S.H."/>
        </authorList>
    </citation>
    <scope>NUCLEOTIDE SEQUENCE [LARGE SCALE GENOMIC DNA]</scope>
    <source>
        <strain evidence="2 3">TI.4.07</strain>
    </source>
</reference>
<gene>
    <name evidence="2" type="ORF">V6242_01280</name>
</gene>
<proteinExistence type="predicted"/>
<evidence type="ECO:0008006" key="4">
    <source>
        <dbReference type="Google" id="ProtNLM"/>
    </source>
</evidence>
<keyword evidence="3" id="KW-1185">Reference proteome</keyword>
<protein>
    <recommendedName>
        <fullName evidence="4">Lipoprotein</fullName>
    </recommendedName>
</protein>
<sequence length="66" mass="7145">MKLSIVVVLGLMLSACSLLEPPVAQESYFVPIIQSDATNSGYKPSVTPVVKKQTKEVPRVYPSPVN</sequence>
<evidence type="ECO:0000313" key="3">
    <source>
        <dbReference type="Proteomes" id="UP001379949"/>
    </source>
</evidence>